<gene>
    <name evidence="1" type="ORF">A2U01_0007210</name>
</gene>
<dbReference type="EMBL" id="LXQA010010180">
    <property type="protein sequence ID" value="MCH86353.1"/>
    <property type="molecule type" value="Genomic_DNA"/>
</dbReference>
<dbReference type="Proteomes" id="UP000265520">
    <property type="component" value="Unassembled WGS sequence"/>
</dbReference>
<evidence type="ECO:0000313" key="1">
    <source>
        <dbReference type="EMBL" id="MCH86353.1"/>
    </source>
</evidence>
<comment type="caution">
    <text evidence="1">The sequence shown here is derived from an EMBL/GenBank/DDBJ whole genome shotgun (WGS) entry which is preliminary data.</text>
</comment>
<keyword evidence="2" id="KW-1185">Reference proteome</keyword>
<dbReference type="InterPro" id="IPR017853">
    <property type="entry name" value="GH"/>
</dbReference>
<dbReference type="AlphaFoldDB" id="A0A392MGN7"/>
<dbReference type="PANTHER" id="PTHR43651:SF4">
    <property type="entry name" value="1,4-ALPHA-GLUCAN-BRANCHING ENZYME 3, CHLOROPLASTIC_AMYLOPLASTIC"/>
    <property type="match status" value="1"/>
</dbReference>
<evidence type="ECO:0000313" key="2">
    <source>
        <dbReference type="Proteomes" id="UP000265520"/>
    </source>
</evidence>
<dbReference type="SUPFAM" id="SSF51445">
    <property type="entry name" value="(Trans)glycosidases"/>
    <property type="match status" value="1"/>
</dbReference>
<sequence>MNCRDTDCSGGRSVNDFHVQGGLHEPNLESHIRHNEPGFRAYIGLGNPSLSAMVTNFYAASSRYGTPDDFKRLVDEAHGLGLLVFMEIVHSYAAADEMVGLS</sequence>
<dbReference type="GO" id="GO:0005975">
    <property type="term" value="P:carbohydrate metabolic process"/>
    <property type="evidence" value="ECO:0007669"/>
    <property type="project" value="InterPro"/>
</dbReference>
<dbReference type="PANTHER" id="PTHR43651">
    <property type="entry name" value="1,4-ALPHA-GLUCAN-BRANCHING ENZYME"/>
    <property type="match status" value="1"/>
</dbReference>
<dbReference type="GO" id="GO:0005737">
    <property type="term" value="C:cytoplasm"/>
    <property type="evidence" value="ECO:0007669"/>
    <property type="project" value="TreeGrafter"/>
</dbReference>
<dbReference type="Gene3D" id="3.20.20.80">
    <property type="entry name" value="Glycosidases"/>
    <property type="match status" value="1"/>
</dbReference>
<proteinExistence type="predicted"/>
<accession>A0A392MGN7</accession>
<name>A0A392MGN7_9FABA</name>
<organism evidence="1 2">
    <name type="scientific">Trifolium medium</name>
    <dbReference type="NCBI Taxonomy" id="97028"/>
    <lineage>
        <taxon>Eukaryota</taxon>
        <taxon>Viridiplantae</taxon>
        <taxon>Streptophyta</taxon>
        <taxon>Embryophyta</taxon>
        <taxon>Tracheophyta</taxon>
        <taxon>Spermatophyta</taxon>
        <taxon>Magnoliopsida</taxon>
        <taxon>eudicotyledons</taxon>
        <taxon>Gunneridae</taxon>
        <taxon>Pentapetalae</taxon>
        <taxon>rosids</taxon>
        <taxon>fabids</taxon>
        <taxon>Fabales</taxon>
        <taxon>Fabaceae</taxon>
        <taxon>Papilionoideae</taxon>
        <taxon>50 kb inversion clade</taxon>
        <taxon>NPAAA clade</taxon>
        <taxon>Hologalegina</taxon>
        <taxon>IRL clade</taxon>
        <taxon>Trifolieae</taxon>
        <taxon>Trifolium</taxon>
    </lineage>
</organism>
<dbReference type="GO" id="GO:0003844">
    <property type="term" value="F:1,4-alpha-glucan branching enzyme activity"/>
    <property type="evidence" value="ECO:0007669"/>
    <property type="project" value="TreeGrafter"/>
</dbReference>
<protein>
    <submittedName>
        <fullName evidence="1">14-alpha-glucan-branching enzyme 3 chloroplastic/amyloplastic-like</fullName>
    </submittedName>
</protein>
<reference evidence="1 2" key="1">
    <citation type="journal article" date="2018" name="Front. Plant Sci.">
        <title>Red Clover (Trifolium pratense) and Zigzag Clover (T. medium) - A Picture of Genomic Similarities and Differences.</title>
        <authorList>
            <person name="Dluhosova J."/>
            <person name="Istvanek J."/>
            <person name="Nedelnik J."/>
            <person name="Repkova J."/>
        </authorList>
    </citation>
    <scope>NUCLEOTIDE SEQUENCE [LARGE SCALE GENOMIC DNA]</scope>
    <source>
        <strain evidence="2">cv. 10/8</strain>
        <tissue evidence="1">Leaf</tissue>
    </source>
</reference>
<feature type="non-terminal residue" evidence="1">
    <location>
        <position position="102"/>
    </location>
</feature>